<dbReference type="Proteomes" id="UP000254337">
    <property type="component" value="Chromosome"/>
</dbReference>
<keyword evidence="3" id="KW-1185">Reference proteome</keyword>
<dbReference type="EMBL" id="CP029462">
    <property type="protein sequence ID" value="AXL22020.1"/>
    <property type="molecule type" value="Genomic_DNA"/>
</dbReference>
<proteinExistence type="predicted"/>
<name>A0A346B1M7_9FIRM</name>
<dbReference type="AlphaFoldDB" id="A0A346B1M7"/>
<keyword evidence="1" id="KW-0812">Transmembrane</keyword>
<gene>
    <name evidence="2" type="ORF">DKB62_10890</name>
</gene>
<reference evidence="2 3" key="1">
    <citation type="submission" date="2018-05" db="EMBL/GenBank/DDBJ databases">
        <title>Complete genome sequence of Megasphaera sp. AJH120T, isolated from the ceca of a chicken.</title>
        <authorList>
            <person name="Maki J."/>
            <person name="Looft T."/>
        </authorList>
    </citation>
    <scope>NUCLEOTIDE SEQUENCE [LARGE SCALE GENOMIC DNA]</scope>
    <source>
        <strain evidence="2 3">AJH120</strain>
    </source>
</reference>
<protein>
    <submittedName>
        <fullName evidence="2">Uncharacterized protein</fullName>
    </submittedName>
</protein>
<accession>A0A346B1M7</accession>
<dbReference type="RefSeq" id="WP_107196658.1">
    <property type="nucleotide sequence ID" value="NZ_CP029462.1"/>
</dbReference>
<organism evidence="2 3">
    <name type="scientific">Megasphaera stantonii</name>
    <dbReference type="NCBI Taxonomy" id="2144175"/>
    <lineage>
        <taxon>Bacteria</taxon>
        <taxon>Bacillati</taxon>
        <taxon>Bacillota</taxon>
        <taxon>Negativicutes</taxon>
        <taxon>Veillonellales</taxon>
        <taxon>Veillonellaceae</taxon>
        <taxon>Megasphaera</taxon>
    </lineage>
</organism>
<feature type="transmembrane region" description="Helical" evidence="1">
    <location>
        <begin position="29"/>
        <end position="46"/>
    </location>
</feature>
<evidence type="ECO:0000256" key="1">
    <source>
        <dbReference type="SAM" id="Phobius"/>
    </source>
</evidence>
<keyword evidence="1" id="KW-0472">Membrane</keyword>
<dbReference type="KEGG" id="meg:DKB62_10890"/>
<sequence length="63" mass="7467">MNKLKRGLVLVVFLYLLYAIAKEGPTTELVGLLLLLAFVFVMQWWMKSDLRRRMKEKQKDNIP</sequence>
<evidence type="ECO:0000313" key="2">
    <source>
        <dbReference type="EMBL" id="AXL22020.1"/>
    </source>
</evidence>
<keyword evidence="1" id="KW-1133">Transmembrane helix</keyword>
<evidence type="ECO:0000313" key="3">
    <source>
        <dbReference type="Proteomes" id="UP000254337"/>
    </source>
</evidence>